<accession>A0A3L7AKY7</accession>
<keyword evidence="2" id="KW-1185">Reference proteome</keyword>
<sequence length="62" mass="7277">MWHGGNRLARIAPTDQVHRALIRRRTFWLQQLGFLLVSKHPETEISPVAARASRWLSEEETR</sequence>
<reference evidence="1 2" key="1">
    <citation type="submission" date="2018-10" db="EMBL/GenBank/DDBJ databases">
        <authorList>
            <person name="Li J."/>
        </authorList>
    </citation>
    <scope>NUCLEOTIDE SEQUENCE [LARGE SCALE GENOMIC DNA]</scope>
    <source>
        <strain evidence="1 2">JCM 11654</strain>
    </source>
</reference>
<comment type="caution">
    <text evidence="1">The sequence shown here is derived from an EMBL/GenBank/DDBJ whole genome shotgun (WGS) entry which is preliminary data.</text>
</comment>
<protein>
    <recommendedName>
        <fullName evidence="3">DUF559 domain-containing protein</fullName>
    </recommendedName>
</protein>
<dbReference type="Proteomes" id="UP000269438">
    <property type="component" value="Unassembled WGS sequence"/>
</dbReference>
<dbReference type="OrthoDB" id="9797603at2"/>
<name>A0A3L7AKY7_9MICO</name>
<organism evidence="1 2">
    <name type="scientific">Mycetocola lacteus</name>
    <dbReference type="NCBI Taxonomy" id="76637"/>
    <lineage>
        <taxon>Bacteria</taxon>
        <taxon>Bacillati</taxon>
        <taxon>Actinomycetota</taxon>
        <taxon>Actinomycetes</taxon>
        <taxon>Micrococcales</taxon>
        <taxon>Microbacteriaceae</taxon>
        <taxon>Mycetocola</taxon>
    </lineage>
</organism>
<proteinExistence type="predicted"/>
<dbReference type="EMBL" id="RCUY01000013">
    <property type="protein sequence ID" value="RLP80228.1"/>
    <property type="molecule type" value="Genomic_DNA"/>
</dbReference>
<evidence type="ECO:0000313" key="1">
    <source>
        <dbReference type="EMBL" id="RLP80228.1"/>
    </source>
</evidence>
<dbReference type="AlphaFoldDB" id="A0A3L7AKY7"/>
<evidence type="ECO:0008006" key="3">
    <source>
        <dbReference type="Google" id="ProtNLM"/>
    </source>
</evidence>
<gene>
    <name evidence="1" type="ORF">D9V34_14275</name>
</gene>
<evidence type="ECO:0000313" key="2">
    <source>
        <dbReference type="Proteomes" id="UP000269438"/>
    </source>
</evidence>